<name>A0ABU2A0I9_9CORY</name>
<dbReference type="Pfam" id="PF12867">
    <property type="entry name" value="DinB_2"/>
    <property type="match status" value="1"/>
</dbReference>
<evidence type="ECO:0000313" key="2">
    <source>
        <dbReference type="EMBL" id="MDR7330671.1"/>
    </source>
</evidence>
<accession>A0ABU2A0I9</accession>
<dbReference type="InterPro" id="IPR024775">
    <property type="entry name" value="DinB-like"/>
</dbReference>
<organism evidence="2 3">
    <name type="scientific">Corynebacterium guangdongense</name>
    <dbReference type="NCBI Taxonomy" id="1783348"/>
    <lineage>
        <taxon>Bacteria</taxon>
        <taxon>Bacillati</taxon>
        <taxon>Actinomycetota</taxon>
        <taxon>Actinomycetes</taxon>
        <taxon>Mycobacteriales</taxon>
        <taxon>Corynebacteriaceae</taxon>
        <taxon>Corynebacterium</taxon>
    </lineage>
</organism>
<dbReference type="SUPFAM" id="SSF109854">
    <property type="entry name" value="DinB/YfiT-like putative metalloenzymes"/>
    <property type="match status" value="1"/>
</dbReference>
<protein>
    <recommendedName>
        <fullName evidence="1">DinB-like domain-containing protein</fullName>
    </recommendedName>
</protein>
<dbReference type="Proteomes" id="UP001180840">
    <property type="component" value="Unassembled WGS sequence"/>
</dbReference>
<dbReference type="Gene3D" id="1.20.120.450">
    <property type="entry name" value="dinb family like domain"/>
    <property type="match status" value="1"/>
</dbReference>
<evidence type="ECO:0000259" key="1">
    <source>
        <dbReference type="Pfam" id="PF12867"/>
    </source>
</evidence>
<comment type="caution">
    <text evidence="2">The sequence shown here is derived from an EMBL/GenBank/DDBJ whole genome shotgun (WGS) entry which is preliminary data.</text>
</comment>
<proteinExistence type="predicted"/>
<dbReference type="InterPro" id="IPR034660">
    <property type="entry name" value="DinB/YfiT-like"/>
</dbReference>
<dbReference type="RefSeq" id="WP_290196586.1">
    <property type="nucleotide sequence ID" value="NZ_CP047654.1"/>
</dbReference>
<reference evidence="2" key="1">
    <citation type="submission" date="2023-07" db="EMBL/GenBank/DDBJ databases">
        <title>Sequencing the genomes of 1000 actinobacteria strains.</title>
        <authorList>
            <person name="Klenk H.-P."/>
        </authorList>
    </citation>
    <scope>NUCLEOTIDE SEQUENCE</scope>
    <source>
        <strain evidence="2">DSM 107476</strain>
    </source>
</reference>
<dbReference type="EMBL" id="JAVDXZ010000001">
    <property type="protein sequence ID" value="MDR7330671.1"/>
    <property type="molecule type" value="Genomic_DNA"/>
</dbReference>
<sequence>MNLNTTLIDLADRAEVSVKTLPALTAGQLNAHPLGHPNSIAWLLWHTGRVLDALTSPLTGDEQLWDAEYKAKFGLGALADGTGVGHTTEEAAQITAEDQDLLTDYIVAGLERWRQYVASVENVDEFEEIVGEFKGGPQTRQAKLTLAMVDAVRHIDQALYVAGMPEL</sequence>
<gene>
    <name evidence="2" type="ORF">J2S39_002347</name>
</gene>
<feature type="domain" description="DinB-like" evidence="1">
    <location>
        <begin position="18"/>
        <end position="156"/>
    </location>
</feature>
<keyword evidence="3" id="KW-1185">Reference proteome</keyword>
<evidence type="ECO:0000313" key="3">
    <source>
        <dbReference type="Proteomes" id="UP001180840"/>
    </source>
</evidence>